<dbReference type="Proteomes" id="UP000267096">
    <property type="component" value="Unassembled WGS sequence"/>
</dbReference>
<organism evidence="4">
    <name type="scientific">Anisakis simplex</name>
    <name type="common">Herring worm</name>
    <dbReference type="NCBI Taxonomy" id="6269"/>
    <lineage>
        <taxon>Eukaryota</taxon>
        <taxon>Metazoa</taxon>
        <taxon>Ecdysozoa</taxon>
        <taxon>Nematoda</taxon>
        <taxon>Chromadorea</taxon>
        <taxon>Rhabditida</taxon>
        <taxon>Spirurina</taxon>
        <taxon>Ascaridomorpha</taxon>
        <taxon>Ascaridoidea</taxon>
        <taxon>Anisakidae</taxon>
        <taxon>Anisakis</taxon>
        <taxon>Anisakis simplex complex</taxon>
    </lineage>
</organism>
<feature type="region of interest" description="Disordered" evidence="1">
    <location>
        <begin position="1"/>
        <end position="22"/>
    </location>
</feature>
<sequence length="122" mass="13818">MSRLRRTTTPSSNDRGSRHISLRSSNVPYAEYDLISSLDRIQELMRVLDRLLPSPEVLRTRSEKDRKRFELLGSVIDRLRIVEADMRTILSEGGLDKESLQNICGDETCLQLATRPCDAGVG</sequence>
<dbReference type="WBParaSite" id="ASIM_0000863901-mRNA-1">
    <property type="protein sequence ID" value="ASIM_0000863901-mRNA-1"/>
    <property type="gene ID" value="ASIM_0000863901"/>
</dbReference>
<gene>
    <name evidence="2" type="ORF">ASIM_LOCUS8387</name>
</gene>
<accession>A0A0M3JLV8</accession>
<keyword evidence="3" id="KW-1185">Reference proteome</keyword>
<evidence type="ECO:0000256" key="1">
    <source>
        <dbReference type="SAM" id="MobiDB-lite"/>
    </source>
</evidence>
<evidence type="ECO:0000313" key="4">
    <source>
        <dbReference type="WBParaSite" id="ASIM_0000863901-mRNA-1"/>
    </source>
</evidence>
<proteinExistence type="predicted"/>
<dbReference type="EMBL" id="UYRR01022573">
    <property type="protein sequence ID" value="VDK31533.1"/>
    <property type="molecule type" value="Genomic_DNA"/>
</dbReference>
<protein>
    <submittedName>
        <fullName evidence="4">BAG domain-containing protein</fullName>
    </submittedName>
</protein>
<dbReference type="AlphaFoldDB" id="A0A0M3JLV8"/>
<reference evidence="2 3" key="2">
    <citation type="submission" date="2018-11" db="EMBL/GenBank/DDBJ databases">
        <authorList>
            <consortium name="Pathogen Informatics"/>
        </authorList>
    </citation>
    <scope>NUCLEOTIDE SEQUENCE [LARGE SCALE GENOMIC DNA]</scope>
</reference>
<reference evidence="4" key="1">
    <citation type="submission" date="2017-02" db="UniProtKB">
        <authorList>
            <consortium name="WormBaseParasite"/>
        </authorList>
    </citation>
    <scope>IDENTIFICATION</scope>
</reference>
<evidence type="ECO:0000313" key="3">
    <source>
        <dbReference type="Proteomes" id="UP000267096"/>
    </source>
</evidence>
<evidence type="ECO:0000313" key="2">
    <source>
        <dbReference type="EMBL" id="VDK31533.1"/>
    </source>
</evidence>
<name>A0A0M3JLV8_ANISI</name>